<evidence type="ECO:0000256" key="7">
    <source>
        <dbReference type="ARBA" id="ARBA00022840"/>
    </source>
</evidence>
<comment type="subcellular location">
    <subcellularLocation>
        <location evidence="2">Cytoplasm</location>
    </subcellularLocation>
    <subcellularLocation>
        <location evidence="1">Nucleus</location>
    </subcellularLocation>
</comment>
<sequence>MAQRSTEKNIHTSAKCLAANKGAHVIGKFVSEVKTMASAAGAEIYDDKSPICIPFILERLQLHLQSGSTRPFIIGLNGVQGVGKTTLVSRLAETLRQDEGLETLVCSIDDFYLAHDDQIALAESMPDNALVQVRGEPGTHDINLAKDFFAAILSGSPTRVPQYDKSLFSGQGDRLPRSSWPEVNVPGQPKVQVVIFEGWCVGFRSLSPTEVSIKYNGPSRTLKSHDPAHLQLINAKLGAYDGITNLFDAFIHIDAENIEYVYDWRLEQEVKLRAQRGAGMSDEQVVRFVDAYYPAYELFTDRLRSGVFADKLQCQLRLVVGKDRRVKDTIVI</sequence>
<evidence type="ECO:0000259" key="11">
    <source>
        <dbReference type="Pfam" id="PF00448"/>
    </source>
</evidence>
<feature type="domain" description="SRP54-type proteins GTP-binding" evidence="11">
    <location>
        <begin position="72"/>
        <end position="121"/>
    </location>
</feature>
<organism evidence="12 13">
    <name type="scientific">Xylaria bambusicola</name>
    <dbReference type="NCBI Taxonomy" id="326684"/>
    <lineage>
        <taxon>Eukaryota</taxon>
        <taxon>Fungi</taxon>
        <taxon>Dikarya</taxon>
        <taxon>Ascomycota</taxon>
        <taxon>Pezizomycotina</taxon>
        <taxon>Sordariomycetes</taxon>
        <taxon>Xylariomycetidae</taxon>
        <taxon>Xylariales</taxon>
        <taxon>Xylariaceae</taxon>
        <taxon>Xylaria</taxon>
    </lineage>
</organism>
<keyword evidence="13" id="KW-1185">Reference proteome</keyword>
<evidence type="ECO:0000256" key="1">
    <source>
        <dbReference type="ARBA" id="ARBA00004123"/>
    </source>
</evidence>
<comment type="similarity">
    <text evidence="10">Belongs to the GLYK kinase family.</text>
</comment>
<dbReference type="InterPro" id="IPR027417">
    <property type="entry name" value="P-loop_NTPase"/>
</dbReference>
<keyword evidence="4" id="KW-0808">Transferase</keyword>
<dbReference type="GO" id="GO:0005524">
    <property type="term" value="F:ATP binding"/>
    <property type="evidence" value="ECO:0007669"/>
    <property type="project" value="UniProtKB-KW"/>
</dbReference>
<dbReference type="GO" id="GO:0005634">
    <property type="term" value="C:nucleus"/>
    <property type="evidence" value="ECO:0007669"/>
    <property type="project" value="UniProtKB-SubCell"/>
</dbReference>
<dbReference type="FunFam" id="3.40.50.300:FF:001691">
    <property type="entry name" value="Probable ATP-dependent kinase TDA10"/>
    <property type="match status" value="1"/>
</dbReference>
<dbReference type="Pfam" id="PF00448">
    <property type="entry name" value="SRP54"/>
    <property type="match status" value="1"/>
</dbReference>
<accession>A0AAN7U9X3</accession>
<keyword evidence="5" id="KW-0547">Nucleotide-binding</keyword>
<dbReference type="Gene3D" id="3.40.50.300">
    <property type="entry name" value="P-loop containing nucleotide triphosphate hydrolases"/>
    <property type="match status" value="1"/>
</dbReference>
<dbReference type="GO" id="GO:0005525">
    <property type="term" value="F:GTP binding"/>
    <property type="evidence" value="ECO:0007669"/>
    <property type="project" value="UniProtKB-KW"/>
</dbReference>
<keyword evidence="7" id="KW-0067">ATP-binding</keyword>
<dbReference type="Proteomes" id="UP001305414">
    <property type="component" value="Unassembled WGS sequence"/>
</dbReference>
<keyword evidence="6" id="KW-0418">Kinase</keyword>
<dbReference type="AlphaFoldDB" id="A0AAN7U9X3"/>
<keyword evidence="8" id="KW-0342">GTP-binding</keyword>
<evidence type="ECO:0000256" key="9">
    <source>
        <dbReference type="ARBA" id="ARBA00023242"/>
    </source>
</evidence>
<dbReference type="GO" id="GO:0005737">
    <property type="term" value="C:cytoplasm"/>
    <property type="evidence" value="ECO:0007669"/>
    <property type="project" value="UniProtKB-SubCell"/>
</dbReference>
<dbReference type="SUPFAM" id="SSF52540">
    <property type="entry name" value="P-loop containing nucleoside triphosphate hydrolases"/>
    <property type="match status" value="1"/>
</dbReference>
<name>A0AAN7U9X3_9PEZI</name>
<proteinExistence type="inferred from homology"/>
<protein>
    <recommendedName>
        <fullName evidence="11">SRP54-type proteins GTP-binding domain-containing protein</fullName>
    </recommendedName>
</protein>
<comment type="caution">
    <text evidence="12">The sequence shown here is derived from an EMBL/GenBank/DDBJ whole genome shotgun (WGS) entry which is preliminary data.</text>
</comment>
<evidence type="ECO:0000313" key="13">
    <source>
        <dbReference type="Proteomes" id="UP001305414"/>
    </source>
</evidence>
<evidence type="ECO:0000256" key="4">
    <source>
        <dbReference type="ARBA" id="ARBA00022679"/>
    </source>
</evidence>
<evidence type="ECO:0000256" key="3">
    <source>
        <dbReference type="ARBA" id="ARBA00022490"/>
    </source>
</evidence>
<dbReference type="InterPro" id="IPR000897">
    <property type="entry name" value="SRP54_GTPase_dom"/>
</dbReference>
<dbReference type="EMBL" id="JAWHQM010000008">
    <property type="protein sequence ID" value="KAK5628530.1"/>
    <property type="molecule type" value="Genomic_DNA"/>
</dbReference>
<keyword evidence="9" id="KW-0539">Nucleus</keyword>
<evidence type="ECO:0000256" key="8">
    <source>
        <dbReference type="ARBA" id="ARBA00023134"/>
    </source>
</evidence>
<gene>
    <name evidence="12" type="ORF">RRF57_004245</name>
</gene>
<reference evidence="12 13" key="1">
    <citation type="submission" date="2023-10" db="EMBL/GenBank/DDBJ databases">
        <title>Draft genome sequence of Xylaria bambusicola isolate GMP-LS, the root and basal stem rot pathogen of sugarcane in Indonesia.</title>
        <authorList>
            <person name="Selvaraj P."/>
            <person name="Muralishankar V."/>
            <person name="Muruganantham S."/>
            <person name="Sp S."/>
            <person name="Haryani S."/>
            <person name="Lau K.J.X."/>
            <person name="Naqvi N.I."/>
        </authorList>
    </citation>
    <scope>NUCLEOTIDE SEQUENCE [LARGE SCALE GENOMIC DNA]</scope>
    <source>
        <strain evidence="12">GMP-LS</strain>
    </source>
</reference>
<evidence type="ECO:0000256" key="10">
    <source>
        <dbReference type="ARBA" id="ARBA00061312"/>
    </source>
</evidence>
<evidence type="ECO:0000256" key="6">
    <source>
        <dbReference type="ARBA" id="ARBA00022777"/>
    </source>
</evidence>
<evidence type="ECO:0000313" key="12">
    <source>
        <dbReference type="EMBL" id="KAK5628530.1"/>
    </source>
</evidence>
<evidence type="ECO:0000256" key="2">
    <source>
        <dbReference type="ARBA" id="ARBA00004496"/>
    </source>
</evidence>
<dbReference type="GO" id="GO:0016301">
    <property type="term" value="F:kinase activity"/>
    <property type="evidence" value="ECO:0007669"/>
    <property type="project" value="UniProtKB-KW"/>
</dbReference>
<keyword evidence="3" id="KW-0963">Cytoplasm</keyword>
<dbReference type="GO" id="GO:0006614">
    <property type="term" value="P:SRP-dependent cotranslational protein targeting to membrane"/>
    <property type="evidence" value="ECO:0007669"/>
    <property type="project" value="InterPro"/>
</dbReference>
<dbReference type="PANTHER" id="PTHR10285">
    <property type="entry name" value="URIDINE KINASE"/>
    <property type="match status" value="1"/>
</dbReference>
<evidence type="ECO:0000256" key="5">
    <source>
        <dbReference type="ARBA" id="ARBA00022741"/>
    </source>
</evidence>